<gene>
    <name evidence="1" type="ORF">JGUZn3_08220</name>
</gene>
<dbReference type="KEGG" id="ebla:JGUZn3_08220"/>
<dbReference type="RefSeq" id="WP_203414436.1">
    <property type="nucleotide sequence ID" value="NZ_CP060244.1"/>
</dbReference>
<proteinExistence type="predicted"/>
<name>A0A7H1NQJ5_9PROT</name>
<keyword evidence="2" id="KW-1185">Reference proteome</keyword>
<dbReference type="Gene3D" id="1.10.1660.10">
    <property type="match status" value="1"/>
</dbReference>
<dbReference type="EMBL" id="CP060244">
    <property type="protein sequence ID" value="QNT78055.1"/>
    <property type="molecule type" value="Genomic_DNA"/>
</dbReference>
<accession>A0A7H1NQJ5</accession>
<reference evidence="1 2" key="1">
    <citation type="submission" date="2020-08" db="EMBL/GenBank/DDBJ databases">
        <title>Complete genome sequence of Entomobacter blattae G55GP.</title>
        <authorList>
            <person name="Poehlein A."/>
            <person name="Guzman J."/>
            <person name="Daniel R."/>
            <person name="Vilcinskas A."/>
        </authorList>
    </citation>
    <scope>NUCLEOTIDE SEQUENCE [LARGE SCALE GENOMIC DNA]</scope>
    <source>
        <strain evidence="1 2">G55GP</strain>
    </source>
</reference>
<dbReference type="Proteomes" id="UP000516349">
    <property type="component" value="Chromosome"/>
</dbReference>
<dbReference type="AlphaFoldDB" id="A0A7H1NQJ5"/>
<evidence type="ECO:0000313" key="2">
    <source>
        <dbReference type="Proteomes" id="UP000516349"/>
    </source>
</evidence>
<evidence type="ECO:0000313" key="1">
    <source>
        <dbReference type="EMBL" id="QNT78055.1"/>
    </source>
</evidence>
<evidence type="ECO:0008006" key="3">
    <source>
        <dbReference type="Google" id="ProtNLM"/>
    </source>
</evidence>
<protein>
    <recommendedName>
        <fullName evidence="3">Chaperone modulatory protein CbpM</fullName>
    </recommendedName>
</protein>
<organism evidence="1 2">
    <name type="scientific">Entomobacter blattae</name>
    <dbReference type="NCBI Taxonomy" id="2762277"/>
    <lineage>
        <taxon>Bacteria</taxon>
        <taxon>Pseudomonadati</taxon>
        <taxon>Pseudomonadota</taxon>
        <taxon>Alphaproteobacteria</taxon>
        <taxon>Acetobacterales</taxon>
        <taxon>Acetobacteraceae</taxon>
        <taxon>Entomobacter</taxon>
    </lineage>
</organism>
<sequence length="106" mass="12361">MITIEALCGRVSGLNPSEIERWVDNHWVRPDGVSGHYMFCEIDEARVRLIRDLRDDMGVHEEHISLILSLVDQLYSARRQINYLRRAITTDDLPELKSMLRGLLEK</sequence>